<sequence length="400" mass="43904">MNSLLIEIGIVIAGKLDTIDRQSLRGAVDWLSNRLSKTHADSGLRFCFSEVDRPEMLAGALSEPSVLLRQAQEERDRKHWDFVLVVTASELTAKYSSASCFAALSRPFDAAVLSTSLIDPKAEGANVDEARRVDMISGRLGRLMMHAIGHLSGLGSVSEPDNIMHRPSTALDIDRMDQLDESQRQRQEEALIEMADPRLEESSANMIGRWWFVPQAAWINRREILQAVWAARPWQFTRRLSGLTIASVSTLLILMMTAEAWDLAISQTPLANLQLAILVMTGATVFVALRQQLLIRRSSGRSEQNVVTVASALLIVLLGLATTWVTLLALAMLIASLLFSSQLIANWAGAADLSAAQIGWGCRIAMSSFSSSLGLLIGALGASFESQHHFQHVIFVDEEL</sequence>
<evidence type="ECO:0000256" key="1">
    <source>
        <dbReference type="SAM" id="Phobius"/>
    </source>
</evidence>
<keyword evidence="3" id="KW-1185">Reference proteome</keyword>
<dbReference type="OrthoDB" id="7831148at2"/>
<gene>
    <name evidence="2" type="ORF">Pla52n_15350</name>
</gene>
<feature type="transmembrane region" description="Helical" evidence="1">
    <location>
        <begin position="270"/>
        <end position="289"/>
    </location>
</feature>
<dbReference type="RefSeq" id="WP_146519012.1">
    <property type="nucleotide sequence ID" value="NZ_CP151726.1"/>
</dbReference>
<dbReference type="EMBL" id="SJPN01000002">
    <property type="protein sequence ID" value="TWU05820.1"/>
    <property type="molecule type" value="Genomic_DNA"/>
</dbReference>
<feature type="transmembrane region" description="Helical" evidence="1">
    <location>
        <begin position="240"/>
        <end position="258"/>
    </location>
</feature>
<organism evidence="2 3">
    <name type="scientific">Stieleria varia</name>
    <dbReference type="NCBI Taxonomy" id="2528005"/>
    <lineage>
        <taxon>Bacteria</taxon>
        <taxon>Pseudomonadati</taxon>
        <taxon>Planctomycetota</taxon>
        <taxon>Planctomycetia</taxon>
        <taxon>Pirellulales</taxon>
        <taxon>Pirellulaceae</taxon>
        <taxon>Stieleria</taxon>
    </lineage>
</organism>
<keyword evidence="1" id="KW-0812">Transmembrane</keyword>
<reference evidence="2 3" key="1">
    <citation type="submission" date="2019-02" db="EMBL/GenBank/DDBJ databases">
        <title>Deep-cultivation of Planctomycetes and their phenomic and genomic characterization uncovers novel biology.</title>
        <authorList>
            <person name="Wiegand S."/>
            <person name="Jogler M."/>
            <person name="Boedeker C."/>
            <person name="Pinto D."/>
            <person name="Vollmers J."/>
            <person name="Rivas-Marin E."/>
            <person name="Kohn T."/>
            <person name="Peeters S.H."/>
            <person name="Heuer A."/>
            <person name="Rast P."/>
            <person name="Oberbeckmann S."/>
            <person name="Bunk B."/>
            <person name="Jeske O."/>
            <person name="Meyerdierks A."/>
            <person name="Storesund J.E."/>
            <person name="Kallscheuer N."/>
            <person name="Luecker S."/>
            <person name="Lage O.M."/>
            <person name="Pohl T."/>
            <person name="Merkel B.J."/>
            <person name="Hornburger P."/>
            <person name="Mueller R.-W."/>
            <person name="Bruemmer F."/>
            <person name="Labrenz M."/>
            <person name="Spormann A.M."/>
            <person name="Op Den Camp H."/>
            <person name="Overmann J."/>
            <person name="Amann R."/>
            <person name="Jetten M.S.M."/>
            <person name="Mascher T."/>
            <person name="Medema M.H."/>
            <person name="Devos D.P."/>
            <person name="Kaster A.-K."/>
            <person name="Ovreas L."/>
            <person name="Rohde M."/>
            <person name="Galperin M.Y."/>
            <person name="Jogler C."/>
        </authorList>
    </citation>
    <scope>NUCLEOTIDE SEQUENCE [LARGE SCALE GENOMIC DNA]</scope>
    <source>
        <strain evidence="2 3">Pla52n</strain>
    </source>
</reference>
<dbReference type="InterPro" id="IPR024079">
    <property type="entry name" value="MetalloPept_cat_dom_sf"/>
</dbReference>
<keyword evidence="1" id="KW-1133">Transmembrane helix</keyword>
<comment type="caution">
    <text evidence="2">The sequence shown here is derived from an EMBL/GenBank/DDBJ whole genome shotgun (WGS) entry which is preliminary data.</text>
</comment>
<dbReference type="AlphaFoldDB" id="A0A5C6B1P9"/>
<dbReference type="GO" id="GO:0008237">
    <property type="term" value="F:metallopeptidase activity"/>
    <property type="evidence" value="ECO:0007669"/>
    <property type="project" value="InterPro"/>
</dbReference>
<proteinExistence type="predicted"/>
<protein>
    <submittedName>
        <fullName evidence="2">Uncharacterized protein</fullName>
    </submittedName>
</protein>
<evidence type="ECO:0000313" key="2">
    <source>
        <dbReference type="EMBL" id="TWU05820.1"/>
    </source>
</evidence>
<name>A0A5C6B1P9_9BACT</name>
<accession>A0A5C6B1P9</accession>
<dbReference type="Proteomes" id="UP000320176">
    <property type="component" value="Unassembled WGS sequence"/>
</dbReference>
<evidence type="ECO:0000313" key="3">
    <source>
        <dbReference type="Proteomes" id="UP000320176"/>
    </source>
</evidence>
<keyword evidence="1" id="KW-0472">Membrane</keyword>
<dbReference type="Gene3D" id="3.40.390.10">
    <property type="entry name" value="Collagenase (Catalytic Domain)"/>
    <property type="match status" value="1"/>
</dbReference>
<feature type="transmembrane region" description="Helical" evidence="1">
    <location>
        <begin position="310"/>
        <end position="338"/>
    </location>
</feature>